<dbReference type="Gene3D" id="3.40.50.11900">
    <property type="match status" value="1"/>
</dbReference>
<evidence type="ECO:0000256" key="2">
    <source>
        <dbReference type="SAM" id="MobiDB-lite"/>
    </source>
</evidence>
<dbReference type="AlphaFoldDB" id="A8ZVZ3"/>
<dbReference type="STRING" id="96561.Dole_0892"/>
<dbReference type="OrthoDB" id="5415004at2"/>
<accession>A8ZVZ3</accession>
<sequence>MRFRPPTGLFDQLALQFAIIEKLPRGFIDKAGFLMNALKLVPEDARKSMNALWEPHVKEASLDYTKMAATWIMNAKRAAKEGKKVILVPFNFPCELIHAFESAVPLTSEVLTTLGVSMLKGQGEEFWDVAMGLGLPDHICSANAIELGSVLSGDDFKPDAIISSSPGGCDVNAKIHEFVSHYLNIPQFFLQKPTDDSGRGRQWYGTYMHNLVTDLENFLGETLDEERLRQAMTRANRCTELYYDLWDLQQAVPSPVPNIFSLFLYGTRFSMWGTDAGVGLMETLVRISQDRLVRKAYPAERERARSLWAYTSYYHDFFGFFSWMEKQGISHLGDGLDLFFPSVVDTTSRETMIEGLTDAAWNMPMTRQVGAESMSGSWTDDVVYAAKSLQADCVIYCGHHSCKQTWGVISILRDELARRLGIPILILQGDSWMKKMTPMSDLQNQVEEFVNNVVARKESGKRKIRQRKRAKADLRASEKDG</sequence>
<dbReference type="Gene3D" id="1.20.1270.370">
    <property type="match status" value="1"/>
</dbReference>
<feature type="compositionally biased region" description="Basic residues" evidence="2">
    <location>
        <begin position="460"/>
        <end position="470"/>
    </location>
</feature>
<proteinExistence type="inferred from homology"/>
<evidence type="ECO:0000256" key="1">
    <source>
        <dbReference type="ARBA" id="ARBA00005806"/>
    </source>
</evidence>
<gene>
    <name evidence="3" type="ordered locus">Dole_0892</name>
</gene>
<reference evidence="3 4" key="1">
    <citation type="submission" date="2007-10" db="EMBL/GenBank/DDBJ databases">
        <title>Complete sequence of Desulfococcus oleovorans Hxd3.</title>
        <authorList>
            <consortium name="US DOE Joint Genome Institute"/>
            <person name="Copeland A."/>
            <person name="Lucas S."/>
            <person name="Lapidus A."/>
            <person name="Barry K."/>
            <person name="Glavina del Rio T."/>
            <person name="Dalin E."/>
            <person name="Tice H."/>
            <person name="Pitluck S."/>
            <person name="Kiss H."/>
            <person name="Brettin T."/>
            <person name="Bruce D."/>
            <person name="Detter J.C."/>
            <person name="Han C."/>
            <person name="Schmutz J."/>
            <person name="Larimer F."/>
            <person name="Land M."/>
            <person name="Hauser L."/>
            <person name="Kyrpides N."/>
            <person name="Kim E."/>
            <person name="Wawrik B."/>
            <person name="Richardson P."/>
        </authorList>
    </citation>
    <scope>NUCLEOTIDE SEQUENCE [LARGE SCALE GENOMIC DNA]</scope>
    <source>
        <strain evidence="4">DSM 6200 / JCM 39069 / Hxd3</strain>
    </source>
</reference>
<keyword evidence="4" id="KW-1185">Reference proteome</keyword>
<feature type="compositionally biased region" description="Basic and acidic residues" evidence="2">
    <location>
        <begin position="471"/>
        <end position="481"/>
    </location>
</feature>
<dbReference type="Pfam" id="PF06050">
    <property type="entry name" value="HGD-D"/>
    <property type="match status" value="1"/>
</dbReference>
<dbReference type="HOGENOM" id="CLU_586269_0_0_7"/>
<dbReference type="Gene3D" id="3.40.50.11890">
    <property type="match status" value="1"/>
</dbReference>
<protein>
    <submittedName>
        <fullName evidence="3">2-hydroxyglutaryl-CoA dehydratase D-component</fullName>
    </submittedName>
</protein>
<dbReference type="PANTHER" id="PTHR30548">
    <property type="entry name" value="2-HYDROXYGLUTARYL-COA DEHYDRATASE, D-COMPONENT-RELATED"/>
    <property type="match status" value="1"/>
</dbReference>
<dbReference type="RefSeq" id="WP_012174320.1">
    <property type="nucleotide sequence ID" value="NC_009943.1"/>
</dbReference>
<dbReference type="Proteomes" id="UP000008561">
    <property type="component" value="Chromosome"/>
</dbReference>
<feature type="region of interest" description="Disordered" evidence="2">
    <location>
        <begin position="460"/>
        <end position="481"/>
    </location>
</feature>
<dbReference type="PANTHER" id="PTHR30548:SF2">
    <property type="entry name" value="2-HYDROXYACYL-COA DEHYDRATASE,D-COMPONENT"/>
    <property type="match status" value="1"/>
</dbReference>
<name>A8ZVZ3_DESOH</name>
<evidence type="ECO:0000313" key="3">
    <source>
        <dbReference type="EMBL" id="ABW66702.1"/>
    </source>
</evidence>
<dbReference type="InterPro" id="IPR010327">
    <property type="entry name" value="FldB/FldC_alpha/beta"/>
</dbReference>
<dbReference type="EMBL" id="CP000859">
    <property type="protein sequence ID" value="ABW66702.1"/>
    <property type="molecule type" value="Genomic_DNA"/>
</dbReference>
<comment type="similarity">
    <text evidence="1">Belongs to the FldB/FldC dehydratase alpha/beta subunit family.</text>
</comment>
<evidence type="ECO:0000313" key="4">
    <source>
        <dbReference type="Proteomes" id="UP000008561"/>
    </source>
</evidence>
<dbReference type="KEGG" id="dol:Dole_0892"/>
<organism evidence="3 4">
    <name type="scientific">Desulfosudis oleivorans (strain DSM 6200 / JCM 39069 / Hxd3)</name>
    <name type="common">Desulfococcus oleovorans</name>
    <dbReference type="NCBI Taxonomy" id="96561"/>
    <lineage>
        <taxon>Bacteria</taxon>
        <taxon>Pseudomonadati</taxon>
        <taxon>Thermodesulfobacteriota</taxon>
        <taxon>Desulfobacteria</taxon>
        <taxon>Desulfobacterales</taxon>
        <taxon>Desulfosudaceae</taxon>
        <taxon>Desulfosudis</taxon>
    </lineage>
</organism>
<dbReference type="eggNOG" id="COG1775">
    <property type="taxonomic scope" value="Bacteria"/>
</dbReference>